<keyword evidence="5" id="KW-1185">Reference proteome</keyword>
<gene>
    <name evidence="4" type="ORF">EJ05DRAFT_499612</name>
</gene>
<feature type="domain" description="Rhodopsin" evidence="3">
    <location>
        <begin position="45"/>
        <end position="279"/>
    </location>
</feature>
<dbReference type="GeneID" id="54487925"/>
<dbReference type="InterPro" id="IPR049326">
    <property type="entry name" value="Rhodopsin_dom_fungi"/>
</dbReference>
<dbReference type="Pfam" id="PF20684">
    <property type="entry name" value="Fung_rhodopsin"/>
    <property type="match status" value="1"/>
</dbReference>
<dbReference type="Proteomes" id="UP000799437">
    <property type="component" value="Unassembled WGS sequence"/>
</dbReference>
<evidence type="ECO:0000256" key="1">
    <source>
        <dbReference type="SAM" id="MobiDB-lite"/>
    </source>
</evidence>
<sequence length="388" mass="43907">MTTLTRQLEHRGLVYSDAVSANDHSPFITVAMVLCLTCSCLFYIFRLTTRWPFAELFRWDDVLITLATLFGFGQAVATASSIGSGLGQREHNLSQDAQRHTYWTLWISNVLYILALCFARAGCSLFIYRLTRARRHTMASLVVSMVIAMWGFACTIIVGVACSDFDDIDAFHVCLKQSEPQWIGIFASGSVTELMLLALPIYLVWNLHAPFSTKFIVVTAFWFRLPISALGGLRLWNLMSAFDSPDVTWSLVKTAVYTQAEMHLCIVSATIPCMRPFLRLFNTGYLSTTTGQMDPHDMYRKRAAGKPRSRSNTLSESMSRSRFRDRGFKRQVKNPEMELGPLRPDHADTRNLIECRKPSTVVDAESLREHGSDQIMVRRTVDIRVSMG</sequence>
<dbReference type="EMBL" id="ML996570">
    <property type="protein sequence ID" value="KAF2759191.1"/>
    <property type="molecule type" value="Genomic_DNA"/>
</dbReference>
<evidence type="ECO:0000313" key="5">
    <source>
        <dbReference type="Proteomes" id="UP000799437"/>
    </source>
</evidence>
<keyword evidence="2" id="KW-0472">Membrane</keyword>
<evidence type="ECO:0000313" key="4">
    <source>
        <dbReference type="EMBL" id="KAF2759191.1"/>
    </source>
</evidence>
<dbReference type="AlphaFoldDB" id="A0A6A6WDK8"/>
<accession>A0A6A6WDK8</accession>
<dbReference type="OrthoDB" id="3897607at2759"/>
<organism evidence="4 5">
    <name type="scientific">Pseudovirgaria hyperparasitica</name>
    <dbReference type="NCBI Taxonomy" id="470096"/>
    <lineage>
        <taxon>Eukaryota</taxon>
        <taxon>Fungi</taxon>
        <taxon>Dikarya</taxon>
        <taxon>Ascomycota</taxon>
        <taxon>Pezizomycotina</taxon>
        <taxon>Dothideomycetes</taxon>
        <taxon>Dothideomycetes incertae sedis</taxon>
        <taxon>Acrospermales</taxon>
        <taxon>Acrospermaceae</taxon>
        <taxon>Pseudovirgaria</taxon>
    </lineage>
</organism>
<keyword evidence="2" id="KW-0812">Transmembrane</keyword>
<proteinExistence type="predicted"/>
<evidence type="ECO:0000256" key="2">
    <source>
        <dbReference type="SAM" id="Phobius"/>
    </source>
</evidence>
<dbReference type="PANTHER" id="PTHR39614:SF2">
    <property type="entry name" value="INTEGRAL MEMBRANE PROTEIN"/>
    <property type="match status" value="1"/>
</dbReference>
<feature type="transmembrane region" description="Helical" evidence="2">
    <location>
        <begin position="215"/>
        <end position="236"/>
    </location>
</feature>
<feature type="transmembrane region" description="Helical" evidence="2">
    <location>
        <begin position="140"/>
        <end position="161"/>
    </location>
</feature>
<protein>
    <recommendedName>
        <fullName evidence="3">Rhodopsin domain-containing protein</fullName>
    </recommendedName>
</protein>
<feature type="transmembrane region" description="Helical" evidence="2">
    <location>
        <begin position="27"/>
        <end position="45"/>
    </location>
</feature>
<dbReference type="RefSeq" id="XP_033601642.1">
    <property type="nucleotide sequence ID" value="XM_033746871.1"/>
</dbReference>
<feature type="transmembrane region" description="Helical" evidence="2">
    <location>
        <begin position="106"/>
        <end position="128"/>
    </location>
</feature>
<feature type="transmembrane region" description="Helical" evidence="2">
    <location>
        <begin position="66"/>
        <end position="86"/>
    </location>
</feature>
<feature type="transmembrane region" description="Helical" evidence="2">
    <location>
        <begin position="181"/>
        <end position="203"/>
    </location>
</feature>
<reference evidence="4" key="1">
    <citation type="journal article" date="2020" name="Stud. Mycol.">
        <title>101 Dothideomycetes genomes: a test case for predicting lifestyles and emergence of pathogens.</title>
        <authorList>
            <person name="Haridas S."/>
            <person name="Albert R."/>
            <person name="Binder M."/>
            <person name="Bloem J."/>
            <person name="Labutti K."/>
            <person name="Salamov A."/>
            <person name="Andreopoulos B."/>
            <person name="Baker S."/>
            <person name="Barry K."/>
            <person name="Bills G."/>
            <person name="Bluhm B."/>
            <person name="Cannon C."/>
            <person name="Castanera R."/>
            <person name="Culley D."/>
            <person name="Daum C."/>
            <person name="Ezra D."/>
            <person name="Gonzalez J."/>
            <person name="Henrissat B."/>
            <person name="Kuo A."/>
            <person name="Liang C."/>
            <person name="Lipzen A."/>
            <person name="Lutzoni F."/>
            <person name="Magnuson J."/>
            <person name="Mondo S."/>
            <person name="Nolan M."/>
            <person name="Ohm R."/>
            <person name="Pangilinan J."/>
            <person name="Park H.-J."/>
            <person name="Ramirez L."/>
            <person name="Alfaro M."/>
            <person name="Sun H."/>
            <person name="Tritt A."/>
            <person name="Yoshinaga Y."/>
            <person name="Zwiers L.-H."/>
            <person name="Turgeon B."/>
            <person name="Goodwin S."/>
            <person name="Spatafora J."/>
            <person name="Crous P."/>
            <person name="Grigoriev I."/>
        </authorList>
    </citation>
    <scope>NUCLEOTIDE SEQUENCE</scope>
    <source>
        <strain evidence="4">CBS 121739</strain>
    </source>
</reference>
<keyword evidence="2" id="KW-1133">Transmembrane helix</keyword>
<feature type="compositionally biased region" description="Basic and acidic residues" evidence="1">
    <location>
        <begin position="322"/>
        <end position="336"/>
    </location>
</feature>
<feature type="region of interest" description="Disordered" evidence="1">
    <location>
        <begin position="296"/>
        <end position="346"/>
    </location>
</feature>
<name>A0A6A6WDK8_9PEZI</name>
<feature type="compositionally biased region" description="Polar residues" evidence="1">
    <location>
        <begin position="310"/>
        <end position="320"/>
    </location>
</feature>
<dbReference type="PANTHER" id="PTHR39614">
    <property type="entry name" value="INTEGRAL MEMBRANE PROTEIN"/>
    <property type="match status" value="1"/>
</dbReference>
<evidence type="ECO:0000259" key="3">
    <source>
        <dbReference type="Pfam" id="PF20684"/>
    </source>
</evidence>